<dbReference type="RefSeq" id="WP_037457827.1">
    <property type="nucleotide sequence ID" value="NZ_AVFL01000021.1"/>
</dbReference>
<evidence type="ECO:0000256" key="5">
    <source>
        <dbReference type="ARBA" id="ARBA00022691"/>
    </source>
</evidence>
<dbReference type="PATRIC" id="fig|1385369.3.peg.4954"/>
<dbReference type="GO" id="GO:0005737">
    <property type="term" value="C:cytoplasm"/>
    <property type="evidence" value="ECO:0007669"/>
    <property type="project" value="TreeGrafter"/>
</dbReference>
<evidence type="ECO:0000256" key="4">
    <source>
        <dbReference type="ARBA" id="ARBA00022679"/>
    </source>
</evidence>
<evidence type="ECO:0000256" key="9">
    <source>
        <dbReference type="ARBA" id="ARBA00023268"/>
    </source>
</evidence>
<evidence type="ECO:0000313" key="12">
    <source>
        <dbReference type="Proteomes" id="UP000019486"/>
    </source>
</evidence>
<dbReference type="SUPFAM" id="SSF54373">
    <property type="entry name" value="FAD-linked reductases, C-terminal domain"/>
    <property type="match status" value="1"/>
</dbReference>
<feature type="domain" description="FAD dependent oxidoreductase" evidence="10">
    <location>
        <begin position="23"/>
        <end position="388"/>
    </location>
</feature>
<organism evidence="11 12">
    <name type="scientific">Skermanella stibiiresistens SB22</name>
    <dbReference type="NCBI Taxonomy" id="1385369"/>
    <lineage>
        <taxon>Bacteria</taxon>
        <taxon>Pseudomonadati</taxon>
        <taxon>Pseudomonadota</taxon>
        <taxon>Alphaproteobacteria</taxon>
        <taxon>Rhodospirillales</taxon>
        <taxon>Azospirillaceae</taxon>
        <taxon>Skermanella</taxon>
    </lineage>
</organism>
<dbReference type="InterPro" id="IPR006076">
    <property type="entry name" value="FAD-dep_OxRdtase"/>
</dbReference>
<dbReference type="SUPFAM" id="SSF51905">
    <property type="entry name" value="FAD/NAD(P)-binding domain"/>
    <property type="match status" value="1"/>
</dbReference>
<dbReference type="Gene3D" id="3.30.9.10">
    <property type="entry name" value="D-Amino Acid Oxidase, subunit A, domain 2"/>
    <property type="match status" value="1"/>
</dbReference>
<proteinExistence type="predicted"/>
<dbReference type="GO" id="GO:0016645">
    <property type="term" value="F:oxidoreductase activity, acting on the CH-NH group of donors"/>
    <property type="evidence" value="ECO:0007669"/>
    <property type="project" value="InterPro"/>
</dbReference>
<evidence type="ECO:0000256" key="3">
    <source>
        <dbReference type="ARBA" id="ARBA00022630"/>
    </source>
</evidence>
<dbReference type="PANTHER" id="PTHR13847:SF283">
    <property type="entry name" value="TRNA 5-METHYLAMINOMETHYL-2-THIOURIDINE BIOSYNTHESIS BIFUNCTIONAL PROTEIN MNMC"/>
    <property type="match status" value="1"/>
</dbReference>
<sequence length="423" mass="44939">MKAADGIPPWFRPPPPIVAPARALVVGGGIAGASAAAALARRGWSVTVAERRGRVAAEASGNPAGIHMPRLVAGRSPERFFHTQAYLHGSRELTRLGSAVDRSACGVLQLAINHRQVESHAAVLRAEVLPTSAMRAVAAEEATVLAGVRIDHPALWFPDAGWIDPASYSRGLLSDTAIVHLECQIVDLRREGGAWHAGCADGRDLEPADVVILANSLDARAFEQTHWLPLSPRRGQVTRVSASRNREGPRCVISHGGYVIPARDGEYLIGATFDRVEDAVPALVQHPSDSDDASNLAEAAALLPDLFAGAAPLGGRASLRAMTTDHLPLVGPVVIHDRFMEDFAGLRQGKLERSFPDAKCHPGLWVLAGLGARGLVTAPFAGELLAALITGESGSPDLAARREMMAALHPARFLVRDLKQRRA</sequence>
<dbReference type="AlphaFoldDB" id="W9GW95"/>
<keyword evidence="1" id="KW-0963">Cytoplasm</keyword>
<dbReference type="InterPro" id="IPR036188">
    <property type="entry name" value="FAD/NAD-bd_sf"/>
</dbReference>
<evidence type="ECO:0000259" key="10">
    <source>
        <dbReference type="Pfam" id="PF01266"/>
    </source>
</evidence>
<accession>W9GW95</accession>
<dbReference type="NCBIfam" id="TIGR03197">
    <property type="entry name" value="MnmC_Cterm"/>
    <property type="match status" value="1"/>
</dbReference>
<dbReference type="Gene3D" id="3.50.50.60">
    <property type="entry name" value="FAD/NAD(P)-binding domain"/>
    <property type="match status" value="1"/>
</dbReference>
<keyword evidence="12" id="KW-1185">Reference proteome</keyword>
<comment type="caution">
    <text evidence="11">The sequence shown here is derived from an EMBL/GenBank/DDBJ whole genome shotgun (WGS) entry which is preliminary data.</text>
</comment>
<dbReference type="Pfam" id="PF01266">
    <property type="entry name" value="DAO"/>
    <property type="match status" value="1"/>
</dbReference>
<keyword evidence="7" id="KW-0274">FAD</keyword>
<dbReference type="STRING" id="1385369.N825_15500"/>
<keyword evidence="2" id="KW-0489">Methyltransferase</keyword>
<dbReference type="Proteomes" id="UP000019486">
    <property type="component" value="Unassembled WGS sequence"/>
</dbReference>
<evidence type="ECO:0000313" key="11">
    <source>
        <dbReference type="EMBL" id="EWY38089.1"/>
    </source>
</evidence>
<evidence type="ECO:0000256" key="2">
    <source>
        <dbReference type="ARBA" id="ARBA00022603"/>
    </source>
</evidence>
<keyword evidence="8" id="KW-0560">Oxidoreductase</keyword>
<dbReference type="PANTHER" id="PTHR13847">
    <property type="entry name" value="SARCOSINE DEHYDROGENASE-RELATED"/>
    <property type="match status" value="1"/>
</dbReference>
<keyword evidence="4" id="KW-0808">Transferase</keyword>
<keyword evidence="3" id="KW-0285">Flavoprotein</keyword>
<dbReference type="GO" id="GO:0032259">
    <property type="term" value="P:methylation"/>
    <property type="evidence" value="ECO:0007669"/>
    <property type="project" value="UniProtKB-KW"/>
</dbReference>
<dbReference type="GO" id="GO:0008168">
    <property type="term" value="F:methyltransferase activity"/>
    <property type="evidence" value="ECO:0007669"/>
    <property type="project" value="UniProtKB-KW"/>
</dbReference>
<name>W9GW95_9PROT</name>
<dbReference type="InterPro" id="IPR017610">
    <property type="entry name" value="tRNA_S-uridine_synth_MnmC_C"/>
</dbReference>
<dbReference type="EMBL" id="AVFL01000021">
    <property type="protein sequence ID" value="EWY38089.1"/>
    <property type="molecule type" value="Genomic_DNA"/>
</dbReference>
<evidence type="ECO:0000256" key="8">
    <source>
        <dbReference type="ARBA" id="ARBA00023002"/>
    </source>
</evidence>
<gene>
    <name evidence="11" type="ORF">N825_15500</name>
</gene>
<protein>
    <recommendedName>
        <fullName evidence="10">FAD dependent oxidoreductase domain-containing protein</fullName>
    </recommendedName>
</protein>
<dbReference type="GO" id="GO:0008033">
    <property type="term" value="P:tRNA processing"/>
    <property type="evidence" value="ECO:0007669"/>
    <property type="project" value="UniProtKB-KW"/>
</dbReference>
<keyword evidence="9" id="KW-0511">Multifunctional enzyme</keyword>
<evidence type="ECO:0000256" key="6">
    <source>
        <dbReference type="ARBA" id="ARBA00022694"/>
    </source>
</evidence>
<keyword evidence="5" id="KW-0949">S-adenosyl-L-methionine</keyword>
<reference evidence="11 12" key="1">
    <citation type="submission" date="2013-08" db="EMBL/GenBank/DDBJ databases">
        <title>The genome sequence of Skermanella stibiiresistens.</title>
        <authorList>
            <person name="Zhu W."/>
            <person name="Wang G."/>
        </authorList>
    </citation>
    <scope>NUCLEOTIDE SEQUENCE [LARGE SCALE GENOMIC DNA]</scope>
    <source>
        <strain evidence="11 12">SB22</strain>
    </source>
</reference>
<keyword evidence="6" id="KW-0819">tRNA processing</keyword>
<evidence type="ECO:0000256" key="1">
    <source>
        <dbReference type="ARBA" id="ARBA00022490"/>
    </source>
</evidence>
<evidence type="ECO:0000256" key="7">
    <source>
        <dbReference type="ARBA" id="ARBA00022827"/>
    </source>
</evidence>